<comment type="subcellular location">
    <subcellularLocation>
        <location evidence="1">Cytoplasm</location>
    </subcellularLocation>
</comment>
<feature type="domain" description="OmpR/PhoB-type" evidence="10">
    <location>
        <begin position="126"/>
        <end position="225"/>
    </location>
</feature>
<evidence type="ECO:0000256" key="3">
    <source>
        <dbReference type="ARBA" id="ARBA00023012"/>
    </source>
</evidence>
<dbReference type="CDD" id="cd00383">
    <property type="entry name" value="trans_reg_C"/>
    <property type="match status" value="1"/>
</dbReference>
<dbReference type="Proteomes" id="UP001157946">
    <property type="component" value="Unassembled WGS sequence"/>
</dbReference>
<reference evidence="11" key="1">
    <citation type="submission" date="2017-05" db="EMBL/GenBank/DDBJ databases">
        <authorList>
            <person name="Varghese N."/>
            <person name="Submissions S."/>
        </authorList>
    </citation>
    <scope>NUCLEOTIDE SEQUENCE</scope>
    <source>
        <strain evidence="11">DSM 45262</strain>
    </source>
</reference>
<dbReference type="GO" id="GO:0006355">
    <property type="term" value="P:regulation of DNA-templated transcription"/>
    <property type="evidence" value="ECO:0007669"/>
    <property type="project" value="InterPro"/>
</dbReference>
<dbReference type="GO" id="GO:0000156">
    <property type="term" value="F:phosphorelay response regulator activity"/>
    <property type="evidence" value="ECO:0007669"/>
    <property type="project" value="TreeGrafter"/>
</dbReference>
<sequence>MKASVLIVDDETRMLELLSMILKPEFSVTVTSCGREALRLSRSNSFDLCLLDIMMPGMEGRELLRQLRKEQTDLPVIFLSARSDLEDRVEGLELGADDYITKPFEPMELVARIHTVLRRTRKRSQKQEGLAKGLQIDWARREVWYDGEEIKLTPIEFHLLRTLAQHPKQAFSREQLLEKVWGFDYYGDARTVDTHIKNLRTKLRQAGLQEEVIQTVWGFGYKWGAM</sequence>
<protein>
    <submittedName>
        <fullName evidence="11">Two-component system, OmpR family, response regulator ResD</fullName>
    </submittedName>
</protein>
<dbReference type="SMART" id="SM00862">
    <property type="entry name" value="Trans_reg_C"/>
    <property type="match status" value="1"/>
</dbReference>
<dbReference type="RefSeq" id="WP_102991713.1">
    <property type="nucleotide sequence ID" value="NZ_FXTU01000001.1"/>
</dbReference>
<evidence type="ECO:0000256" key="2">
    <source>
        <dbReference type="ARBA" id="ARBA00022553"/>
    </source>
</evidence>
<evidence type="ECO:0000256" key="5">
    <source>
        <dbReference type="ARBA" id="ARBA00023125"/>
    </source>
</evidence>
<feature type="domain" description="Response regulatory" evidence="9">
    <location>
        <begin position="4"/>
        <end position="117"/>
    </location>
</feature>
<dbReference type="FunFam" id="1.10.10.10:FF:000018">
    <property type="entry name" value="DNA-binding response regulator ResD"/>
    <property type="match status" value="1"/>
</dbReference>
<feature type="DNA-binding region" description="OmpR/PhoB-type" evidence="8">
    <location>
        <begin position="126"/>
        <end position="225"/>
    </location>
</feature>
<evidence type="ECO:0000259" key="9">
    <source>
        <dbReference type="PROSITE" id="PS50110"/>
    </source>
</evidence>
<dbReference type="PANTHER" id="PTHR48111:SF73">
    <property type="entry name" value="ALKALINE PHOSPHATASE SYNTHESIS TRANSCRIPTIONAL REGULATORY PROTEIN PHOP"/>
    <property type="match status" value="1"/>
</dbReference>
<dbReference type="Gene3D" id="6.10.250.690">
    <property type="match status" value="1"/>
</dbReference>
<dbReference type="PROSITE" id="PS51755">
    <property type="entry name" value="OMPR_PHOB"/>
    <property type="match status" value="1"/>
</dbReference>
<dbReference type="InterPro" id="IPR001789">
    <property type="entry name" value="Sig_transdc_resp-reg_receiver"/>
</dbReference>
<dbReference type="Pfam" id="PF00486">
    <property type="entry name" value="Trans_reg_C"/>
    <property type="match status" value="1"/>
</dbReference>
<organism evidence="11 12">
    <name type="scientific">Laceyella tengchongensis</name>
    <dbReference type="NCBI Taxonomy" id="574699"/>
    <lineage>
        <taxon>Bacteria</taxon>
        <taxon>Bacillati</taxon>
        <taxon>Bacillota</taxon>
        <taxon>Bacilli</taxon>
        <taxon>Bacillales</taxon>
        <taxon>Thermoactinomycetaceae</taxon>
        <taxon>Laceyella</taxon>
    </lineage>
</organism>
<gene>
    <name evidence="11" type="ORF">SAMN06265361_101333</name>
</gene>
<dbReference type="Pfam" id="PF00072">
    <property type="entry name" value="Response_reg"/>
    <property type="match status" value="1"/>
</dbReference>
<name>A0AA45WJ55_9BACL</name>
<comment type="caution">
    <text evidence="11">The sequence shown here is derived from an EMBL/GenBank/DDBJ whole genome shotgun (WGS) entry which is preliminary data.</text>
</comment>
<keyword evidence="2 7" id="KW-0597">Phosphoprotein</keyword>
<dbReference type="PANTHER" id="PTHR48111">
    <property type="entry name" value="REGULATOR OF RPOS"/>
    <property type="match status" value="1"/>
</dbReference>
<dbReference type="Gene3D" id="3.40.50.2300">
    <property type="match status" value="1"/>
</dbReference>
<evidence type="ECO:0000313" key="12">
    <source>
        <dbReference type="Proteomes" id="UP001157946"/>
    </source>
</evidence>
<evidence type="ECO:0000259" key="10">
    <source>
        <dbReference type="PROSITE" id="PS51755"/>
    </source>
</evidence>
<dbReference type="GO" id="GO:0005829">
    <property type="term" value="C:cytosol"/>
    <property type="evidence" value="ECO:0007669"/>
    <property type="project" value="TreeGrafter"/>
</dbReference>
<dbReference type="PROSITE" id="PS50110">
    <property type="entry name" value="RESPONSE_REGULATORY"/>
    <property type="match status" value="1"/>
</dbReference>
<dbReference type="InterPro" id="IPR036388">
    <property type="entry name" value="WH-like_DNA-bd_sf"/>
</dbReference>
<dbReference type="Gene3D" id="1.10.10.10">
    <property type="entry name" value="Winged helix-like DNA-binding domain superfamily/Winged helix DNA-binding domain"/>
    <property type="match status" value="1"/>
</dbReference>
<evidence type="ECO:0000256" key="4">
    <source>
        <dbReference type="ARBA" id="ARBA00023015"/>
    </source>
</evidence>
<dbReference type="CDD" id="cd17574">
    <property type="entry name" value="REC_OmpR"/>
    <property type="match status" value="1"/>
</dbReference>
<proteinExistence type="predicted"/>
<evidence type="ECO:0000256" key="1">
    <source>
        <dbReference type="ARBA" id="ARBA00004496"/>
    </source>
</evidence>
<accession>A0AA45WJ55</accession>
<keyword evidence="5 8" id="KW-0238">DNA-binding</keyword>
<dbReference type="SUPFAM" id="SSF52172">
    <property type="entry name" value="CheY-like"/>
    <property type="match status" value="1"/>
</dbReference>
<dbReference type="SMART" id="SM00448">
    <property type="entry name" value="REC"/>
    <property type="match status" value="1"/>
</dbReference>
<dbReference type="InterPro" id="IPR039420">
    <property type="entry name" value="WalR-like"/>
</dbReference>
<dbReference type="InterPro" id="IPR001867">
    <property type="entry name" value="OmpR/PhoB-type_DNA-bd"/>
</dbReference>
<dbReference type="GO" id="GO:0000976">
    <property type="term" value="F:transcription cis-regulatory region binding"/>
    <property type="evidence" value="ECO:0007669"/>
    <property type="project" value="TreeGrafter"/>
</dbReference>
<keyword evidence="12" id="KW-1185">Reference proteome</keyword>
<dbReference type="GO" id="GO:0032993">
    <property type="term" value="C:protein-DNA complex"/>
    <property type="evidence" value="ECO:0007669"/>
    <property type="project" value="TreeGrafter"/>
</dbReference>
<keyword evidence="4" id="KW-0805">Transcription regulation</keyword>
<dbReference type="InterPro" id="IPR011006">
    <property type="entry name" value="CheY-like_superfamily"/>
</dbReference>
<evidence type="ECO:0000256" key="8">
    <source>
        <dbReference type="PROSITE-ProRule" id="PRU01091"/>
    </source>
</evidence>
<evidence type="ECO:0000313" key="11">
    <source>
        <dbReference type="EMBL" id="SMP02313.1"/>
    </source>
</evidence>
<evidence type="ECO:0000256" key="7">
    <source>
        <dbReference type="PROSITE-ProRule" id="PRU00169"/>
    </source>
</evidence>
<evidence type="ECO:0000256" key="6">
    <source>
        <dbReference type="ARBA" id="ARBA00023163"/>
    </source>
</evidence>
<feature type="modified residue" description="4-aspartylphosphate" evidence="7">
    <location>
        <position position="52"/>
    </location>
</feature>
<dbReference type="EMBL" id="FXTU01000001">
    <property type="protein sequence ID" value="SMP02313.1"/>
    <property type="molecule type" value="Genomic_DNA"/>
</dbReference>
<dbReference type="AlphaFoldDB" id="A0AA45WJ55"/>
<keyword evidence="3" id="KW-0902">Two-component regulatory system</keyword>
<keyword evidence="6" id="KW-0804">Transcription</keyword>